<evidence type="ECO:0000259" key="5">
    <source>
        <dbReference type="PROSITE" id="PS51352"/>
    </source>
</evidence>
<accession>A0A2M9ZMN2</accession>
<evidence type="ECO:0000256" key="4">
    <source>
        <dbReference type="ARBA" id="ARBA00023284"/>
    </source>
</evidence>
<comment type="caution">
    <text evidence="7">The sequence shown here is derived from an EMBL/GenBank/DDBJ whole genome shotgun (WGS) entry which is preliminary data.</text>
</comment>
<reference evidence="8 9" key="1">
    <citation type="submission" date="2017-07" db="EMBL/GenBank/DDBJ databases">
        <title>Leptospira spp. isolated from tropical soils.</title>
        <authorList>
            <person name="Thibeaux R."/>
            <person name="Iraola G."/>
            <person name="Ferres I."/>
            <person name="Bierque E."/>
            <person name="Girault D."/>
            <person name="Soupe-Gilbert M.-E."/>
            <person name="Picardeau M."/>
            <person name="Goarant C."/>
        </authorList>
    </citation>
    <scope>NUCLEOTIDE SEQUENCE [LARGE SCALE GENOMIC DNA]</scope>
    <source>
        <strain evidence="7 9">FH1-B-B1</strain>
        <strain evidence="6 8">FH1-B-C1</strain>
    </source>
</reference>
<name>A0A2M9ZMN2_9LEPT</name>
<dbReference type="GO" id="GO:0016853">
    <property type="term" value="F:isomerase activity"/>
    <property type="evidence" value="ECO:0007669"/>
    <property type="project" value="UniProtKB-KW"/>
</dbReference>
<evidence type="ECO:0000313" key="9">
    <source>
        <dbReference type="Proteomes" id="UP000231990"/>
    </source>
</evidence>
<evidence type="ECO:0000313" key="7">
    <source>
        <dbReference type="EMBL" id="PJZ73340.1"/>
    </source>
</evidence>
<comment type="subcellular location">
    <subcellularLocation>
        <location evidence="1">Cell envelope</location>
    </subcellularLocation>
</comment>
<dbReference type="Proteomes" id="UP000231962">
    <property type="component" value="Unassembled WGS sequence"/>
</dbReference>
<feature type="domain" description="Thioredoxin" evidence="5">
    <location>
        <begin position="29"/>
        <end position="173"/>
    </location>
</feature>
<evidence type="ECO:0000256" key="3">
    <source>
        <dbReference type="ARBA" id="ARBA00023157"/>
    </source>
</evidence>
<dbReference type="RefSeq" id="WP_100713488.1">
    <property type="nucleotide sequence ID" value="NZ_NPDY01000005.1"/>
</dbReference>
<dbReference type="OrthoDB" id="9809733at2"/>
<evidence type="ECO:0000256" key="2">
    <source>
        <dbReference type="ARBA" id="ARBA00022748"/>
    </source>
</evidence>
<dbReference type="AlphaFoldDB" id="A0A2M9ZMN2"/>
<dbReference type="InterPro" id="IPR000866">
    <property type="entry name" value="AhpC/TSA"/>
</dbReference>
<keyword evidence="4" id="KW-0676">Redox-active center</keyword>
<dbReference type="PROSITE" id="PS51352">
    <property type="entry name" value="THIOREDOXIN_2"/>
    <property type="match status" value="1"/>
</dbReference>
<dbReference type="SUPFAM" id="SSF52833">
    <property type="entry name" value="Thioredoxin-like"/>
    <property type="match status" value="1"/>
</dbReference>
<organism evidence="7 9">
    <name type="scientific">Leptospira perolatii</name>
    <dbReference type="NCBI Taxonomy" id="2023191"/>
    <lineage>
        <taxon>Bacteria</taxon>
        <taxon>Pseudomonadati</taxon>
        <taxon>Spirochaetota</taxon>
        <taxon>Spirochaetia</taxon>
        <taxon>Leptospirales</taxon>
        <taxon>Leptospiraceae</taxon>
        <taxon>Leptospira</taxon>
    </lineage>
</organism>
<dbReference type="InterPro" id="IPR050553">
    <property type="entry name" value="Thioredoxin_ResA/DsbE_sf"/>
</dbReference>
<dbReference type="InterPro" id="IPR036249">
    <property type="entry name" value="Thioredoxin-like_sf"/>
</dbReference>
<dbReference type="PANTHER" id="PTHR42852">
    <property type="entry name" value="THIOL:DISULFIDE INTERCHANGE PROTEIN DSBE"/>
    <property type="match status" value="1"/>
</dbReference>
<dbReference type="Proteomes" id="UP000231990">
    <property type="component" value="Unassembled WGS sequence"/>
</dbReference>
<dbReference type="GO" id="GO:0016491">
    <property type="term" value="F:oxidoreductase activity"/>
    <property type="evidence" value="ECO:0007669"/>
    <property type="project" value="InterPro"/>
</dbReference>
<proteinExistence type="predicted"/>
<dbReference type="EMBL" id="NPDY01000005">
    <property type="protein sequence ID" value="PJZ70151.1"/>
    <property type="molecule type" value="Genomic_DNA"/>
</dbReference>
<evidence type="ECO:0000313" key="6">
    <source>
        <dbReference type="EMBL" id="PJZ70151.1"/>
    </source>
</evidence>
<dbReference type="PANTHER" id="PTHR42852:SF6">
    <property type="entry name" value="THIOL:DISULFIDE INTERCHANGE PROTEIN DSBE"/>
    <property type="match status" value="1"/>
</dbReference>
<dbReference type="EMBL" id="NPDZ01000005">
    <property type="protein sequence ID" value="PJZ73340.1"/>
    <property type="molecule type" value="Genomic_DNA"/>
</dbReference>
<dbReference type="GO" id="GO:0030313">
    <property type="term" value="C:cell envelope"/>
    <property type="evidence" value="ECO:0007669"/>
    <property type="project" value="UniProtKB-SubCell"/>
</dbReference>
<evidence type="ECO:0000313" key="8">
    <source>
        <dbReference type="Proteomes" id="UP000231962"/>
    </source>
</evidence>
<dbReference type="Gene3D" id="3.40.30.10">
    <property type="entry name" value="Glutaredoxin"/>
    <property type="match status" value="1"/>
</dbReference>
<dbReference type="InterPro" id="IPR013766">
    <property type="entry name" value="Thioredoxin_domain"/>
</dbReference>
<protein>
    <submittedName>
        <fullName evidence="7">Thiol-disulfide isomerase</fullName>
    </submittedName>
</protein>
<keyword evidence="8" id="KW-1185">Reference proteome</keyword>
<keyword evidence="2" id="KW-0201">Cytochrome c-type biogenesis</keyword>
<gene>
    <name evidence="6" type="ORF">CH360_08005</name>
    <name evidence="7" type="ORF">CH373_10260</name>
</gene>
<dbReference type="CDD" id="cd02966">
    <property type="entry name" value="TlpA_like_family"/>
    <property type="match status" value="1"/>
</dbReference>
<dbReference type="GO" id="GO:0017004">
    <property type="term" value="P:cytochrome complex assembly"/>
    <property type="evidence" value="ECO:0007669"/>
    <property type="project" value="UniProtKB-KW"/>
</dbReference>
<dbReference type="GO" id="GO:0016209">
    <property type="term" value="F:antioxidant activity"/>
    <property type="evidence" value="ECO:0007669"/>
    <property type="project" value="InterPro"/>
</dbReference>
<keyword evidence="7" id="KW-0413">Isomerase</keyword>
<keyword evidence="3" id="KW-1015">Disulfide bond</keyword>
<dbReference type="Pfam" id="PF00578">
    <property type="entry name" value="AhpC-TSA"/>
    <property type="match status" value="1"/>
</dbReference>
<sequence length="173" mass="19837">MKPNRHFFPFAFAAVLLVFVLFNLLFCKGEEDPEIYQITLVDWDGKETQLSDFKGKVIVLDFWASWCVPCKKAVPVVDALQKELEGKNAVVLGVNTENNLSVAQIRKAAEEFGMKYPSLLDPDWKLVNQLRLEGQPALFVFSKSGKRIHFQYGISQKDFPMLRGRLRNWLDSP</sequence>
<evidence type="ECO:0000256" key="1">
    <source>
        <dbReference type="ARBA" id="ARBA00004196"/>
    </source>
</evidence>